<dbReference type="Proteomes" id="UP000730862">
    <property type="component" value="Unassembled WGS sequence"/>
</dbReference>
<name>A0A943QNP7_FINMA</name>
<organism evidence="1 2">
    <name type="scientific">Finegoldia magna</name>
    <name type="common">Peptostreptococcus magnus</name>
    <dbReference type="NCBI Taxonomy" id="1260"/>
    <lineage>
        <taxon>Bacteria</taxon>
        <taxon>Bacillati</taxon>
        <taxon>Bacillota</taxon>
        <taxon>Tissierellia</taxon>
        <taxon>Tissierellales</taxon>
        <taxon>Peptoniphilaceae</taxon>
        <taxon>Finegoldia</taxon>
    </lineage>
</organism>
<accession>A0A943QNP7</accession>
<dbReference type="EMBL" id="JAHAIK010000018">
    <property type="protein sequence ID" value="MBS5965300.1"/>
    <property type="molecule type" value="Genomic_DNA"/>
</dbReference>
<proteinExistence type="predicted"/>
<gene>
    <name evidence="1" type="ORF">KIA07_06540</name>
</gene>
<dbReference type="AlphaFoldDB" id="A0A943QNP7"/>
<evidence type="ECO:0000313" key="2">
    <source>
        <dbReference type="Proteomes" id="UP000730862"/>
    </source>
</evidence>
<comment type="caution">
    <text evidence="1">The sequence shown here is derived from an EMBL/GenBank/DDBJ whole genome shotgun (WGS) entry which is preliminary data.</text>
</comment>
<reference evidence="1" key="1">
    <citation type="submission" date="2021-02" db="EMBL/GenBank/DDBJ databases">
        <title>Infant gut strain persistence is associated with maternal origin, phylogeny, and functional potential including surface adhesion and iron acquisition.</title>
        <authorList>
            <person name="Lou Y.C."/>
        </authorList>
    </citation>
    <scope>NUCLEOTIDE SEQUENCE</scope>
    <source>
        <strain evidence="1">L3_058_000G1_dasL3_058_000G1_concoct_72</strain>
    </source>
</reference>
<evidence type="ECO:0000313" key="1">
    <source>
        <dbReference type="EMBL" id="MBS5965300.1"/>
    </source>
</evidence>
<sequence length="162" mass="19189">MNVRLRELRNSLSNGGNHLYTRNEVKKMINDYKWMRNIIESQVYDADSTSIAQYGIEAVMPKAKGGTGDKVLVKVLNRNREYRRNLKLLNKIEFIDKYEEYITDEKNFHILQMLKLNMQHKTIKDLMEINSDSKFYACINEIVNVYMDAQQGHYDNEKTSKR</sequence>
<protein>
    <recommendedName>
        <fullName evidence="3">Phage protein</fullName>
    </recommendedName>
</protein>
<evidence type="ECO:0008006" key="3">
    <source>
        <dbReference type="Google" id="ProtNLM"/>
    </source>
</evidence>